<dbReference type="EC" id="2.7.13.3" evidence="3"/>
<dbReference type="OrthoDB" id="9780487at2"/>
<feature type="transmembrane region" description="Helical" evidence="14">
    <location>
        <begin position="34"/>
        <end position="55"/>
    </location>
</feature>
<evidence type="ECO:0000256" key="8">
    <source>
        <dbReference type="ARBA" id="ARBA00022777"/>
    </source>
</evidence>
<dbReference type="Gene3D" id="3.30.565.10">
    <property type="entry name" value="Histidine kinase-like ATPase, C-terminal domain"/>
    <property type="match status" value="1"/>
</dbReference>
<keyword evidence="8 16" id="KW-0418">Kinase</keyword>
<keyword evidence="17" id="KW-1185">Reference proteome</keyword>
<dbReference type="GO" id="GO:0004721">
    <property type="term" value="F:phosphoprotein phosphatase activity"/>
    <property type="evidence" value="ECO:0007669"/>
    <property type="project" value="TreeGrafter"/>
</dbReference>
<dbReference type="Pfam" id="PF02518">
    <property type="entry name" value="HATPase_c"/>
    <property type="match status" value="1"/>
</dbReference>
<gene>
    <name evidence="16" type="ORF">FO441_09905</name>
</gene>
<comment type="subcellular location">
    <subcellularLocation>
        <location evidence="2">Cell membrane</location>
        <topology evidence="2">Multi-pass membrane protein</topology>
    </subcellularLocation>
</comment>
<dbReference type="GO" id="GO:0016036">
    <property type="term" value="P:cellular response to phosphate starvation"/>
    <property type="evidence" value="ECO:0007669"/>
    <property type="project" value="TreeGrafter"/>
</dbReference>
<keyword evidence="5" id="KW-0808">Transferase</keyword>
<name>A0A558ASV9_9STAP</name>
<evidence type="ECO:0000256" key="12">
    <source>
        <dbReference type="ARBA" id="ARBA00023136"/>
    </source>
</evidence>
<dbReference type="InterPro" id="IPR005467">
    <property type="entry name" value="His_kinase_dom"/>
</dbReference>
<dbReference type="PROSITE" id="PS50109">
    <property type="entry name" value="HIS_KIN"/>
    <property type="match status" value="1"/>
</dbReference>
<evidence type="ECO:0000256" key="3">
    <source>
        <dbReference type="ARBA" id="ARBA00012438"/>
    </source>
</evidence>
<proteinExistence type="predicted"/>
<evidence type="ECO:0000313" key="17">
    <source>
        <dbReference type="Proteomes" id="UP000315103"/>
    </source>
</evidence>
<comment type="caution">
    <text evidence="16">The sequence shown here is derived from an EMBL/GenBank/DDBJ whole genome shotgun (WGS) entry which is preliminary data.</text>
</comment>
<evidence type="ECO:0000256" key="5">
    <source>
        <dbReference type="ARBA" id="ARBA00022679"/>
    </source>
</evidence>
<evidence type="ECO:0000256" key="11">
    <source>
        <dbReference type="ARBA" id="ARBA00023012"/>
    </source>
</evidence>
<organism evidence="16 17">
    <name type="scientific">Salinicoccus cyprini</name>
    <dbReference type="NCBI Taxonomy" id="2493691"/>
    <lineage>
        <taxon>Bacteria</taxon>
        <taxon>Bacillati</taxon>
        <taxon>Bacillota</taxon>
        <taxon>Bacilli</taxon>
        <taxon>Bacillales</taxon>
        <taxon>Staphylococcaceae</taxon>
        <taxon>Salinicoccus</taxon>
    </lineage>
</organism>
<dbReference type="Proteomes" id="UP000315103">
    <property type="component" value="Unassembled WGS sequence"/>
</dbReference>
<dbReference type="SMART" id="SM00387">
    <property type="entry name" value="HATPase_c"/>
    <property type="match status" value="1"/>
</dbReference>
<evidence type="ECO:0000256" key="10">
    <source>
        <dbReference type="ARBA" id="ARBA00022989"/>
    </source>
</evidence>
<keyword evidence="12 14" id="KW-0472">Membrane</keyword>
<dbReference type="InterPro" id="IPR036890">
    <property type="entry name" value="HATPase_C_sf"/>
</dbReference>
<keyword evidence="7" id="KW-0547">Nucleotide-binding</keyword>
<keyword evidence="10 14" id="KW-1133">Transmembrane helix</keyword>
<keyword evidence="6 14" id="KW-0812">Transmembrane</keyword>
<evidence type="ECO:0000256" key="2">
    <source>
        <dbReference type="ARBA" id="ARBA00004651"/>
    </source>
</evidence>
<evidence type="ECO:0000259" key="15">
    <source>
        <dbReference type="PROSITE" id="PS50109"/>
    </source>
</evidence>
<dbReference type="EMBL" id="VMSJ01000004">
    <property type="protein sequence ID" value="TVT27348.1"/>
    <property type="molecule type" value="Genomic_DNA"/>
</dbReference>
<keyword evidence="9" id="KW-0067">ATP-binding</keyword>
<dbReference type="AlphaFoldDB" id="A0A558ASV9"/>
<dbReference type="GO" id="GO:0000155">
    <property type="term" value="F:phosphorelay sensor kinase activity"/>
    <property type="evidence" value="ECO:0007669"/>
    <property type="project" value="TreeGrafter"/>
</dbReference>
<reference evidence="16 17" key="1">
    <citation type="submission" date="2019-07" db="EMBL/GenBank/DDBJ databases">
        <title>Salinicoccus cyprini sp. nov., isolated from gastro-intestinal tract of mirror carp, Cyprinus carpio var. specularis, collected from Gobind Sagar Reservoir, Himachal Pradesh, India.</title>
        <authorList>
            <person name="Talwar C."/>
            <person name="Singh A.K."/>
            <person name="Lal R."/>
            <person name="Negi R.K."/>
        </authorList>
    </citation>
    <scope>NUCLEOTIDE SEQUENCE [LARGE SCALE GENOMIC DNA]</scope>
    <source>
        <strain evidence="16 17">CT19</strain>
    </source>
</reference>
<dbReference type="PANTHER" id="PTHR45453:SF2">
    <property type="entry name" value="HISTIDINE KINASE"/>
    <property type="match status" value="1"/>
</dbReference>
<evidence type="ECO:0000256" key="4">
    <source>
        <dbReference type="ARBA" id="ARBA00022475"/>
    </source>
</evidence>
<feature type="domain" description="Histidine kinase" evidence="15">
    <location>
        <begin position="118"/>
        <end position="322"/>
    </location>
</feature>
<protein>
    <recommendedName>
        <fullName evidence="3">histidine kinase</fullName>
        <ecNumber evidence="3">2.7.13.3</ecNumber>
    </recommendedName>
    <alternativeName>
        <fullName evidence="13">Glycopeptide resistance-associated protein S</fullName>
    </alternativeName>
</protein>
<dbReference type="PANTHER" id="PTHR45453">
    <property type="entry name" value="PHOSPHATE REGULON SENSOR PROTEIN PHOR"/>
    <property type="match status" value="1"/>
</dbReference>
<evidence type="ECO:0000256" key="13">
    <source>
        <dbReference type="ARBA" id="ARBA00042987"/>
    </source>
</evidence>
<sequence>MYFTQHLPWWLLFILINAVTLGIGLLDVSISNLSILYIVVINSIIMVLFAIWQYASGRHYEKELMKMNDIEDIESLPVPTTRYQRALQERLLRVRQSHNDRMDQESMKTKENMDEMTRWIHDMKMPMTTLKLLMDDVDGQRRVKLLNEWQRLEGMLNEMLYMKRLPNIQNDLYIETAELGPIIGRSIQKLRTLCMEKDIGFDITLSAPEVKTDVKWLSFILDQIITNSVKYTEDDEIEISSSMVDGAVSLTVEDHGRGIRPEDLPRIFESGFTSTSNHGDGQSTGMGLYLANQAAEAMHLDIDVQSEYGSGTKTTLTFAQQNAYHKVKTM</sequence>
<dbReference type="RefSeq" id="WP_145289433.1">
    <property type="nucleotide sequence ID" value="NZ_VMSJ01000004.1"/>
</dbReference>
<keyword evidence="11" id="KW-0902">Two-component regulatory system</keyword>
<evidence type="ECO:0000256" key="7">
    <source>
        <dbReference type="ARBA" id="ARBA00022741"/>
    </source>
</evidence>
<dbReference type="PRINTS" id="PR00344">
    <property type="entry name" value="BCTRLSENSOR"/>
</dbReference>
<dbReference type="GO" id="GO:0005524">
    <property type="term" value="F:ATP binding"/>
    <property type="evidence" value="ECO:0007669"/>
    <property type="project" value="UniProtKB-KW"/>
</dbReference>
<evidence type="ECO:0000256" key="1">
    <source>
        <dbReference type="ARBA" id="ARBA00000085"/>
    </source>
</evidence>
<feature type="transmembrane region" description="Helical" evidence="14">
    <location>
        <begin position="7"/>
        <end position="28"/>
    </location>
</feature>
<dbReference type="SUPFAM" id="SSF55874">
    <property type="entry name" value="ATPase domain of HSP90 chaperone/DNA topoisomerase II/histidine kinase"/>
    <property type="match status" value="1"/>
</dbReference>
<comment type="catalytic activity">
    <reaction evidence="1">
        <text>ATP + protein L-histidine = ADP + protein N-phospho-L-histidine.</text>
        <dbReference type="EC" id="2.7.13.3"/>
    </reaction>
</comment>
<evidence type="ECO:0000256" key="6">
    <source>
        <dbReference type="ARBA" id="ARBA00022692"/>
    </source>
</evidence>
<evidence type="ECO:0000313" key="16">
    <source>
        <dbReference type="EMBL" id="TVT27348.1"/>
    </source>
</evidence>
<evidence type="ECO:0000256" key="9">
    <source>
        <dbReference type="ARBA" id="ARBA00022840"/>
    </source>
</evidence>
<dbReference type="InterPro" id="IPR003594">
    <property type="entry name" value="HATPase_dom"/>
</dbReference>
<keyword evidence="4" id="KW-1003">Cell membrane</keyword>
<dbReference type="GO" id="GO:0005886">
    <property type="term" value="C:plasma membrane"/>
    <property type="evidence" value="ECO:0007669"/>
    <property type="project" value="UniProtKB-SubCell"/>
</dbReference>
<accession>A0A558ASV9</accession>
<dbReference type="InterPro" id="IPR050351">
    <property type="entry name" value="BphY/WalK/GraS-like"/>
</dbReference>
<evidence type="ECO:0000256" key="14">
    <source>
        <dbReference type="SAM" id="Phobius"/>
    </source>
</evidence>
<dbReference type="InterPro" id="IPR004358">
    <property type="entry name" value="Sig_transdc_His_kin-like_C"/>
</dbReference>